<gene>
    <name evidence="1" type="ORF">I6I10_03315</name>
</gene>
<protein>
    <submittedName>
        <fullName evidence="1">Pentapeptide repeat-containing protein</fullName>
    </submittedName>
</protein>
<organism evidence="1 2">
    <name type="scientific">Corynebacterium glucuronolyticum</name>
    <dbReference type="NCBI Taxonomy" id="39791"/>
    <lineage>
        <taxon>Bacteria</taxon>
        <taxon>Bacillati</taxon>
        <taxon>Actinomycetota</taxon>
        <taxon>Actinomycetes</taxon>
        <taxon>Mycobacteriales</taxon>
        <taxon>Corynebacteriaceae</taxon>
        <taxon>Corynebacterium</taxon>
    </lineage>
</organism>
<dbReference type="InterPro" id="IPR051082">
    <property type="entry name" value="Pentapeptide-BTB/POZ_domain"/>
</dbReference>
<dbReference type="AlphaFoldDB" id="A0A7T4EGJ1"/>
<proteinExistence type="predicted"/>
<name>A0A7T4EGJ1_9CORY</name>
<dbReference type="SUPFAM" id="SSF141571">
    <property type="entry name" value="Pentapeptide repeat-like"/>
    <property type="match status" value="1"/>
</dbReference>
<dbReference type="EMBL" id="CP066007">
    <property type="protein sequence ID" value="QQB46961.1"/>
    <property type="molecule type" value="Genomic_DNA"/>
</dbReference>
<reference evidence="1 2" key="1">
    <citation type="submission" date="2020-12" db="EMBL/GenBank/DDBJ databases">
        <title>FDA dAtabase for Regulatory Grade micrObial Sequences (FDA-ARGOS): Supporting development and validation of Infectious Disease Dx tests.</title>
        <authorList>
            <person name="Sproer C."/>
            <person name="Gronow S."/>
            <person name="Severitt S."/>
            <person name="Schroder I."/>
            <person name="Tallon L."/>
            <person name="Sadzewicz L."/>
            <person name="Zhao X."/>
            <person name="Boylan J."/>
            <person name="Ott S."/>
            <person name="Bowen H."/>
            <person name="Vavikolanu K."/>
            <person name="Mehta A."/>
            <person name="Aluvathingal J."/>
            <person name="Nadendla S."/>
            <person name="Lowell S."/>
            <person name="Myers T."/>
            <person name="Yan Y."/>
            <person name="Sichtig H."/>
        </authorList>
    </citation>
    <scope>NUCLEOTIDE SEQUENCE [LARGE SCALE GENOMIC DNA]</scope>
    <source>
        <strain evidence="1 2">FDAARGOS_1053</strain>
    </source>
</reference>
<dbReference type="PANTHER" id="PTHR14136:SF25">
    <property type="entry name" value="BTB_POZ DOMAIN-CONTAINING PROTEIN"/>
    <property type="match status" value="1"/>
</dbReference>
<dbReference type="Pfam" id="PF00805">
    <property type="entry name" value="Pentapeptide"/>
    <property type="match status" value="1"/>
</dbReference>
<dbReference type="OrthoDB" id="2579959at2"/>
<dbReference type="Proteomes" id="UP000596145">
    <property type="component" value="Chromosome"/>
</dbReference>
<accession>A0A7T4EGJ1</accession>
<evidence type="ECO:0000313" key="2">
    <source>
        <dbReference type="Proteomes" id="UP000596145"/>
    </source>
</evidence>
<dbReference type="PANTHER" id="PTHR14136">
    <property type="entry name" value="BTB_POZ DOMAIN-CONTAINING PROTEIN KCTD9"/>
    <property type="match status" value="1"/>
</dbReference>
<dbReference type="InterPro" id="IPR001646">
    <property type="entry name" value="5peptide_repeat"/>
</dbReference>
<evidence type="ECO:0000313" key="1">
    <source>
        <dbReference type="EMBL" id="QQB46961.1"/>
    </source>
</evidence>
<sequence length="262" mass="29670">MRQTELHARYERYSREIGSTSALTRLSSAYQLVYLGDELSLQGSTLVNDVAHLLFNEATHPDEGSTSDPTYYTVAKWEILGALARRLQPLQEISTYLWRAPDQPEQSKGIVKLGLNTLSLHSSGCGGINISNRNLRESSIRQFQLVNGEFCMVQLSGSHFDGVVVIDSRFTDCDFSHCSFTWGNCERCTFERVDFSEASIDSVEFHRCTFVDCTFQGTLFSRYTSFSAEQFSDCLQYRGCEFIPPNLPGAVYSADLMRLFRF</sequence>
<dbReference type="Gene3D" id="2.160.20.80">
    <property type="entry name" value="E3 ubiquitin-protein ligase SopA"/>
    <property type="match status" value="1"/>
</dbReference>